<keyword evidence="2" id="KW-1185">Reference proteome</keyword>
<comment type="caution">
    <text evidence="1">The sequence shown here is derived from an EMBL/GenBank/DDBJ whole genome shotgun (WGS) entry which is preliminary data.</text>
</comment>
<name>A0A9P6KYH4_9MICR</name>
<dbReference type="InterPro" id="IPR021109">
    <property type="entry name" value="Peptidase_aspartic_dom_sf"/>
</dbReference>
<dbReference type="CDD" id="cd00303">
    <property type="entry name" value="retropepsin_like"/>
    <property type="match status" value="1"/>
</dbReference>
<evidence type="ECO:0008006" key="3">
    <source>
        <dbReference type="Google" id="ProtNLM"/>
    </source>
</evidence>
<gene>
    <name evidence="1" type="ORF">NGRA_2381</name>
</gene>
<evidence type="ECO:0000313" key="1">
    <source>
        <dbReference type="EMBL" id="KAF9761846.1"/>
    </source>
</evidence>
<organism evidence="1 2">
    <name type="scientific">Nosema granulosis</name>
    <dbReference type="NCBI Taxonomy" id="83296"/>
    <lineage>
        <taxon>Eukaryota</taxon>
        <taxon>Fungi</taxon>
        <taxon>Fungi incertae sedis</taxon>
        <taxon>Microsporidia</taxon>
        <taxon>Nosematidae</taxon>
        <taxon>Nosema</taxon>
    </lineage>
</organism>
<reference evidence="1 2" key="1">
    <citation type="journal article" date="2020" name="Genome Biol. Evol.">
        <title>Comparative genomics of strictly vertically transmitted, feminizing microsporidia endosymbionts of amphipod crustaceans.</title>
        <authorList>
            <person name="Cormier A."/>
            <person name="Chebbi M.A."/>
            <person name="Giraud I."/>
            <person name="Wattier R."/>
            <person name="Teixeira M."/>
            <person name="Gilbert C."/>
            <person name="Rigaud T."/>
            <person name="Cordaux R."/>
        </authorList>
    </citation>
    <scope>NUCLEOTIDE SEQUENCE [LARGE SCALE GENOMIC DNA]</scope>
    <source>
        <strain evidence="1 2">Ou3-Ou53</strain>
    </source>
</reference>
<evidence type="ECO:0000313" key="2">
    <source>
        <dbReference type="Proteomes" id="UP000740883"/>
    </source>
</evidence>
<dbReference type="OrthoDB" id="6079484at2759"/>
<protein>
    <recommendedName>
        <fullName evidence="3">Pol polyprotein</fullName>
    </recommendedName>
</protein>
<dbReference type="AlphaFoldDB" id="A0A9P6KYH4"/>
<dbReference type="SUPFAM" id="SSF50630">
    <property type="entry name" value="Acid proteases"/>
    <property type="match status" value="1"/>
</dbReference>
<dbReference type="EMBL" id="SBJO01000254">
    <property type="protein sequence ID" value="KAF9761846.1"/>
    <property type="molecule type" value="Genomic_DNA"/>
</dbReference>
<dbReference type="Gene3D" id="2.40.70.10">
    <property type="entry name" value="Acid Proteases"/>
    <property type="match status" value="1"/>
</dbReference>
<proteinExistence type="predicted"/>
<accession>A0A9P6KYH4</accession>
<dbReference type="Pfam" id="PF13975">
    <property type="entry name" value="gag-asp_proteas"/>
    <property type="match status" value="1"/>
</dbReference>
<sequence>MQILIRNLNRKEKEYLACNKATTLEAMIQHLDTMYDMETFFGLTPPGEKTESSSIPHTKTKYCSFHKSNYHNTSECIAAKKKNTRPSTLGSLLKQDPTSALEPQYRAEVQPKINGGTHKFVVDTGASENFISHSLAKELELEVCAKTTQITLANGTKVKLAGTTKLAFTLDKDKEEYSETFNVLENLTFTGIIGYNFLKKTPIYDRLRKRHNKKETTNELSGRIAGPDDREPIQYFKYDVRITTTENQRLRIKKPSSRTHNRL</sequence>
<dbReference type="Proteomes" id="UP000740883">
    <property type="component" value="Unassembled WGS sequence"/>
</dbReference>